<reference evidence="7 8" key="1">
    <citation type="submission" date="2017-07" db="EMBL/GenBank/DDBJ databases">
        <title>Draft Genome Sequences of Select Purple Nonsulfur Bacteria.</title>
        <authorList>
            <person name="Lasarre B."/>
            <person name="Mckinlay J.B."/>
        </authorList>
    </citation>
    <scope>NUCLEOTIDE SEQUENCE [LARGE SCALE GENOMIC DNA]</scope>
    <source>
        <strain evidence="7 8">DSM 11290</strain>
    </source>
</reference>
<dbReference type="EMBL" id="NPEV01000018">
    <property type="protein sequence ID" value="RAI27479.1"/>
    <property type="molecule type" value="Genomic_DNA"/>
</dbReference>
<organism evidence="7 8">
    <name type="scientific">Rhodobium orientis</name>
    <dbReference type="NCBI Taxonomy" id="34017"/>
    <lineage>
        <taxon>Bacteria</taxon>
        <taxon>Pseudomonadati</taxon>
        <taxon>Pseudomonadota</taxon>
        <taxon>Alphaproteobacteria</taxon>
        <taxon>Hyphomicrobiales</taxon>
        <taxon>Rhodobiaceae</taxon>
        <taxon>Rhodobium</taxon>
    </lineage>
</organism>
<dbReference type="InterPro" id="IPR011330">
    <property type="entry name" value="Glyco_hydro/deAcase_b/a-brl"/>
</dbReference>
<evidence type="ECO:0000256" key="2">
    <source>
        <dbReference type="ARBA" id="ARBA00010973"/>
    </source>
</evidence>
<dbReference type="Proteomes" id="UP000249299">
    <property type="component" value="Unassembled WGS sequence"/>
</dbReference>
<dbReference type="PANTHER" id="PTHR34216:SF7">
    <property type="entry name" value="POLY-BETA-1,6-N-ACETYL-D-GLUCOSAMINE N-DEACETYLASE"/>
    <property type="match status" value="1"/>
</dbReference>
<evidence type="ECO:0000256" key="4">
    <source>
        <dbReference type="ARBA" id="ARBA00022729"/>
    </source>
</evidence>
<name>A0A327JM62_9HYPH</name>
<dbReference type="InterPro" id="IPR051398">
    <property type="entry name" value="Polysacch_Deacetylase"/>
</dbReference>
<dbReference type="OrthoDB" id="9782872at2"/>
<evidence type="ECO:0000313" key="7">
    <source>
        <dbReference type="EMBL" id="RAI27479.1"/>
    </source>
</evidence>
<dbReference type="Pfam" id="PF01522">
    <property type="entry name" value="Polysacc_deac_1"/>
    <property type="match status" value="1"/>
</dbReference>
<dbReference type="SUPFAM" id="SSF88713">
    <property type="entry name" value="Glycoside hydrolase/deacetylase"/>
    <property type="match status" value="1"/>
</dbReference>
<dbReference type="RefSeq" id="WP_111434283.1">
    <property type="nucleotide sequence ID" value="NZ_JACIGG010000020.1"/>
</dbReference>
<evidence type="ECO:0000256" key="1">
    <source>
        <dbReference type="ARBA" id="ARBA00003236"/>
    </source>
</evidence>
<evidence type="ECO:0000259" key="6">
    <source>
        <dbReference type="PROSITE" id="PS51677"/>
    </source>
</evidence>
<dbReference type="GO" id="GO:0005975">
    <property type="term" value="P:carbohydrate metabolic process"/>
    <property type="evidence" value="ECO:0007669"/>
    <property type="project" value="InterPro"/>
</dbReference>
<keyword evidence="4" id="KW-0732">Signal</keyword>
<comment type="caution">
    <text evidence="7">The sequence shown here is derived from an EMBL/GenBank/DDBJ whole genome shotgun (WGS) entry which is preliminary data.</text>
</comment>
<dbReference type="InterPro" id="IPR002509">
    <property type="entry name" value="NODB_dom"/>
</dbReference>
<dbReference type="PROSITE" id="PS51677">
    <property type="entry name" value="NODB"/>
    <property type="match status" value="1"/>
</dbReference>
<dbReference type="PANTHER" id="PTHR34216">
    <property type="match status" value="1"/>
</dbReference>
<dbReference type="GO" id="GO:0016810">
    <property type="term" value="F:hydrolase activity, acting on carbon-nitrogen (but not peptide) bonds"/>
    <property type="evidence" value="ECO:0007669"/>
    <property type="project" value="InterPro"/>
</dbReference>
<protein>
    <recommendedName>
        <fullName evidence="3">Chitooligosaccharide deacetylase</fullName>
    </recommendedName>
    <alternativeName>
        <fullName evidence="5">Nodulation protein B</fullName>
    </alternativeName>
</protein>
<evidence type="ECO:0000256" key="3">
    <source>
        <dbReference type="ARBA" id="ARBA00020071"/>
    </source>
</evidence>
<accession>A0A327JM62</accession>
<comment type="similarity">
    <text evidence="2">Belongs to the polysaccharide deacetylase family.</text>
</comment>
<sequence>MATMAGLSKRDAYKAGLNALYFTGTHRLLAPFTQGLGAILMLHRIAREPAKGFSPNAFLEITPDYLVSVLEYLRAQDYDIVSLDEVPERIQNPDGRRFVAITFDDGFRDNYEIAYPILKRYGAPFTVFVASAFADRTIDLWWVALERIVGHSNELTVTLHGRERSFDCVRPADKMKTFDTLQKWLTTVATEDEQRETIRRMAERADLDLAEMNAELAMTWGEIRELSADPIASIGAHTVNHYAVARLGAERARDEIIAGADRIARMTGTRPQHFAYPYGSPMAAGPRDFEIVRDLGFKTAVTTRPGLLYGDHVDHMTALPRVSLNGEFQAIRYLDILLTGGPLALNNGFRRLNVA</sequence>
<dbReference type="Gene3D" id="3.20.20.370">
    <property type="entry name" value="Glycoside hydrolase/deacetylase"/>
    <property type="match status" value="1"/>
</dbReference>
<gene>
    <name evidence="7" type="ORF">CH339_10340</name>
</gene>
<proteinExistence type="inferred from homology"/>
<feature type="domain" description="NodB homology" evidence="6">
    <location>
        <begin position="97"/>
        <end position="355"/>
    </location>
</feature>
<comment type="function">
    <text evidence="1">Is involved in generating a small heat-stable compound (Nod), an acylated oligomer of N-acetylglucosamine, that stimulates mitosis in various plant protoplasts.</text>
</comment>
<dbReference type="CDD" id="cd10968">
    <property type="entry name" value="CE4_Mlr8448_like_5s"/>
    <property type="match status" value="1"/>
</dbReference>
<dbReference type="AlphaFoldDB" id="A0A327JM62"/>
<keyword evidence="8" id="KW-1185">Reference proteome</keyword>
<evidence type="ECO:0000313" key="8">
    <source>
        <dbReference type="Proteomes" id="UP000249299"/>
    </source>
</evidence>
<evidence type="ECO:0000256" key="5">
    <source>
        <dbReference type="ARBA" id="ARBA00032976"/>
    </source>
</evidence>